<evidence type="ECO:0000259" key="6">
    <source>
        <dbReference type="PROSITE" id="PS50111"/>
    </source>
</evidence>
<proteinExistence type="inferred from homology"/>
<keyword evidence="9" id="KW-1185">Reference proteome</keyword>
<dbReference type="GO" id="GO:0007165">
    <property type="term" value="P:signal transduction"/>
    <property type="evidence" value="ECO:0007669"/>
    <property type="project" value="UniProtKB-KW"/>
</dbReference>
<evidence type="ECO:0000256" key="2">
    <source>
        <dbReference type="ARBA" id="ARBA00023224"/>
    </source>
</evidence>
<feature type="domain" description="HAMP" evidence="7">
    <location>
        <begin position="210"/>
        <end position="262"/>
    </location>
</feature>
<dbReference type="InterPro" id="IPR004089">
    <property type="entry name" value="MCPsignal_dom"/>
</dbReference>
<dbReference type="CDD" id="cd06225">
    <property type="entry name" value="HAMP"/>
    <property type="match status" value="1"/>
</dbReference>
<feature type="domain" description="Methyl-accepting transducer" evidence="6">
    <location>
        <begin position="267"/>
        <end position="503"/>
    </location>
</feature>
<evidence type="ECO:0000259" key="7">
    <source>
        <dbReference type="PROSITE" id="PS50885"/>
    </source>
</evidence>
<dbReference type="GO" id="GO:0006935">
    <property type="term" value="P:chemotaxis"/>
    <property type="evidence" value="ECO:0007669"/>
    <property type="project" value="InterPro"/>
</dbReference>
<evidence type="ECO:0000256" key="1">
    <source>
        <dbReference type="ARBA" id="ARBA00004370"/>
    </source>
</evidence>
<dbReference type="RefSeq" id="WP_110571482.1">
    <property type="nucleotide sequence ID" value="NZ_QKLW01000001.1"/>
</dbReference>
<evidence type="ECO:0000313" key="9">
    <source>
        <dbReference type="Proteomes" id="UP000247551"/>
    </source>
</evidence>
<feature type="transmembrane region" description="Helical" evidence="5">
    <location>
        <begin position="187"/>
        <end position="208"/>
    </location>
</feature>
<dbReference type="AlphaFoldDB" id="A0A318V914"/>
<comment type="caution">
    <text evidence="8">The sequence shown here is derived from an EMBL/GenBank/DDBJ whole genome shotgun (WGS) entry which is preliminary data.</text>
</comment>
<dbReference type="EMBL" id="QKLW01000001">
    <property type="protein sequence ID" value="PYF83998.1"/>
    <property type="molecule type" value="Genomic_DNA"/>
</dbReference>
<evidence type="ECO:0000256" key="5">
    <source>
        <dbReference type="SAM" id="Phobius"/>
    </source>
</evidence>
<feature type="transmembrane region" description="Helical" evidence="5">
    <location>
        <begin position="12"/>
        <end position="33"/>
    </location>
</feature>
<keyword evidence="5" id="KW-1133">Transmembrane helix</keyword>
<keyword evidence="5" id="KW-0472">Membrane</keyword>
<organism evidence="8 9">
    <name type="scientific">Marinomonas alcarazii</name>
    <dbReference type="NCBI Taxonomy" id="491949"/>
    <lineage>
        <taxon>Bacteria</taxon>
        <taxon>Pseudomonadati</taxon>
        <taxon>Pseudomonadota</taxon>
        <taxon>Gammaproteobacteria</taxon>
        <taxon>Oceanospirillales</taxon>
        <taxon>Oceanospirillaceae</taxon>
        <taxon>Marinomonas</taxon>
    </lineage>
</organism>
<dbReference type="InterPro" id="IPR003660">
    <property type="entry name" value="HAMP_dom"/>
</dbReference>
<dbReference type="Pfam" id="PF00672">
    <property type="entry name" value="HAMP"/>
    <property type="match status" value="1"/>
</dbReference>
<dbReference type="Proteomes" id="UP000247551">
    <property type="component" value="Unassembled WGS sequence"/>
</dbReference>
<dbReference type="GO" id="GO:0004888">
    <property type="term" value="F:transmembrane signaling receptor activity"/>
    <property type="evidence" value="ECO:0007669"/>
    <property type="project" value="InterPro"/>
</dbReference>
<sequence>MLRNINIRSRLLMAFTVIIFLLVCLGGVSMSAMKSIRANSEMIETNIVPAIASLGDVNSNLMRVRIFTLRLLNGTSQEAKKATVADLEKIIKDVEQYLSEYEATIYLESERRLFEEFKKSQASYFNVQKEVVSASLQGNTDALSVLVPKMNDAADNMVVVLRNIVAANQEGAEIASADSREMYNESFILIIIIAVIAAAAASVIAVVLSRSINKPLQDAVASAEVIASGDLTQTIHVDGDDELTRLTTALKAMQGNLRTAIVHIADSSGQLASAAEELNTVTENSSNILMQQNEEIQQAAAAITQMSTAIDEVAQTAQQTSEGSVESASLAEEGKARVSETTAVILDMNKEMTASTGVINQLAEQVASISQILDVIRAVAEQTNLLALNAAIEAARAGEAGRGFAVVADEVRSLAHRTQESTGEIETMVRQVQISANDAVSSMENTSHKTNQAQTVAAEASQALEKITARILAISDSNHVIASAAEEQSTVSKEIDSNISTISDLATQTVVGANETSSSAAELTRLAVELNELVVKFKV</sequence>
<dbReference type="SMART" id="SM00304">
    <property type="entry name" value="HAMP"/>
    <property type="match status" value="1"/>
</dbReference>
<dbReference type="Gene3D" id="1.10.287.950">
    <property type="entry name" value="Methyl-accepting chemotaxis protein"/>
    <property type="match status" value="1"/>
</dbReference>
<name>A0A318V914_9GAMM</name>
<dbReference type="InterPro" id="IPR004090">
    <property type="entry name" value="Chemotax_Me-accpt_rcpt"/>
</dbReference>
<dbReference type="PANTHER" id="PTHR32089:SF120">
    <property type="entry name" value="METHYL-ACCEPTING CHEMOTAXIS PROTEIN TLPQ"/>
    <property type="match status" value="1"/>
</dbReference>
<keyword evidence="2 4" id="KW-0807">Transducer</keyword>
<keyword evidence="5" id="KW-0812">Transmembrane</keyword>
<dbReference type="PANTHER" id="PTHR32089">
    <property type="entry name" value="METHYL-ACCEPTING CHEMOTAXIS PROTEIN MCPB"/>
    <property type="match status" value="1"/>
</dbReference>
<comment type="subcellular location">
    <subcellularLocation>
        <location evidence="1">Membrane</location>
    </subcellularLocation>
</comment>
<dbReference type="InterPro" id="IPR024478">
    <property type="entry name" value="HlyB_4HB_MCP"/>
</dbReference>
<gene>
    <name evidence="8" type="ORF">DFP75_10117</name>
</gene>
<evidence type="ECO:0000313" key="8">
    <source>
        <dbReference type="EMBL" id="PYF83998.1"/>
    </source>
</evidence>
<dbReference type="Pfam" id="PF00015">
    <property type="entry name" value="MCPsignal"/>
    <property type="match status" value="1"/>
</dbReference>
<dbReference type="SUPFAM" id="SSF58104">
    <property type="entry name" value="Methyl-accepting chemotaxis protein (MCP) signaling domain"/>
    <property type="match status" value="1"/>
</dbReference>
<dbReference type="PROSITE" id="PS50111">
    <property type="entry name" value="CHEMOTAXIS_TRANSDUC_2"/>
    <property type="match status" value="1"/>
</dbReference>
<accession>A0A318V914</accession>
<dbReference type="Pfam" id="PF12729">
    <property type="entry name" value="4HB_MCP_1"/>
    <property type="match status" value="1"/>
</dbReference>
<protein>
    <submittedName>
        <fullName evidence="8">Methyl-accepting chemotaxis sensory transducer</fullName>
    </submittedName>
</protein>
<comment type="similarity">
    <text evidence="3">Belongs to the methyl-accepting chemotaxis (MCP) protein family.</text>
</comment>
<evidence type="ECO:0000256" key="4">
    <source>
        <dbReference type="PROSITE-ProRule" id="PRU00284"/>
    </source>
</evidence>
<dbReference type="FunFam" id="1.10.287.950:FF:000001">
    <property type="entry name" value="Methyl-accepting chemotaxis sensory transducer"/>
    <property type="match status" value="1"/>
</dbReference>
<evidence type="ECO:0000256" key="3">
    <source>
        <dbReference type="ARBA" id="ARBA00029447"/>
    </source>
</evidence>
<dbReference type="GO" id="GO:0016020">
    <property type="term" value="C:membrane"/>
    <property type="evidence" value="ECO:0007669"/>
    <property type="project" value="UniProtKB-SubCell"/>
</dbReference>
<reference evidence="8 9" key="1">
    <citation type="submission" date="2018-06" db="EMBL/GenBank/DDBJ databases">
        <title>Genomic Encyclopedia of Type Strains, Phase III (KMG-III): the genomes of soil and plant-associated and newly described type strains.</title>
        <authorList>
            <person name="Whitman W."/>
        </authorList>
    </citation>
    <scope>NUCLEOTIDE SEQUENCE [LARGE SCALE GENOMIC DNA]</scope>
    <source>
        <strain evidence="8 9">CECT 7730</strain>
    </source>
</reference>
<dbReference type="SMART" id="SM00283">
    <property type="entry name" value="MA"/>
    <property type="match status" value="1"/>
</dbReference>
<dbReference type="PRINTS" id="PR00260">
    <property type="entry name" value="CHEMTRNSDUCR"/>
</dbReference>
<dbReference type="PROSITE" id="PS50885">
    <property type="entry name" value="HAMP"/>
    <property type="match status" value="1"/>
</dbReference>
<dbReference type="CDD" id="cd11386">
    <property type="entry name" value="MCP_signal"/>
    <property type="match status" value="1"/>
</dbReference>